<evidence type="ECO:0000259" key="6">
    <source>
        <dbReference type="Pfam" id="PF05175"/>
    </source>
</evidence>
<dbReference type="GO" id="GO:0102559">
    <property type="term" value="F:peptide chain release factor N(5)-glutamine methyltransferase activity"/>
    <property type="evidence" value="ECO:0007669"/>
    <property type="project" value="UniProtKB-EC"/>
</dbReference>
<dbReference type="NCBIfam" id="TIGR03534">
    <property type="entry name" value="RF_mod_PrmC"/>
    <property type="match status" value="1"/>
</dbReference>
<keyword evidence="1 5" id="KW-0489">Methyltransferase</keyword>
<dbReference type="PROSITE" id="PS00092">
    <property type="entry name" value="N6_MTASE"/>
    <property type="match status" value="1"/>
</dbReference>
<dbReference type="GO" id="GO:0003676">
    <property type="term" value="F:nucleic acid binding"/>
    <property type="evidence" value="ECO:0007669"/>
    <property type="project" value="InterPro"/>
</dbReference>
<comment type="catalytic activity">
    <reaction evidence="4 5">
        <text>L-glutaminyl-[peptide chain release factor] + S-adenosyl-L-methionine = N(5)-methyl-L-glutaminyl-[peptide chain release factor] + S-adenosyl-L-homocysteine + H(+)</text>
        <dbReference type="Rhea" id="RHEA:42896"/>
        <dbReference type="Rhea" id="RHEA-COMP:10271"/>
        <dbReference type="Rhea" id="RHEA-COMP:10272"/>
        <dbReference type="ChEBI" id="CHEBI:15378"/>
        <dbReference type="ChEBI" id="CHEBI:30011"/>
        <dbReference type="ChEBI" id="CHEBI:57856"/>
        <dbReference type="ChEBI" id="CHEBI:59789"/>
        <dbReference type="ChEBI" id="CHEBI:61891"/>
        <dbReference type="EC" id="2.1.1.297"/>
    </reaction>
</comment>
<feature type="domain" description="Methyltransferase small" evidence="6">
    <location>
        <begin position="105"/>
        <end position="191"/>
    </location>
</feature>
<keyword evidence="2 5" id="KW-0808">Transferase</keyword>
<dbReference type="InterPro" id="IPR004556">
    <property type="entry name" value="HemK-like"/>
</dbReference>
<dbReference type="GO" id="GO:0032259">
    <property type="term" value="P:methylation"/>
    <property type="evidence" value="ECO:0007669"/>
    <property type="project" value="UniProtKB-KW"/>
</dbReference>
<feature type="binding site" evidence="5">
    <location>
        <position position="143"/>
    </location>
    <ligand>
        <name>S-adenosyl-L-methionine</name>
        <dbReference type="ChEBI" id="CHEBI:59789"/>
    </ligand>
</feature>
<name>A0A7Y0DY73_9PROT</name>
<evidence type="ECO:0000256" key="1">
    <source>
        <dbReference type="ARBA" id="ARBA00022603"/>
    </source>
</evidence>
<dbReference type="Gene3D" id="3.40.50.150">
    <property type="entry name" value="Vaccinia Virus protein VP39"/>
    <property type="match status" value="1"/>
</dbReference>
<dbReference type="Pfam" id="PF05175">
    <property type="entry name" value="MTS"/>
    <property type="match status" value="1"/>
</dbReference>
<dbReference type="SUPFAM" id="SSF53335">
    <property type="entry name" value="S-adenosyl-L-methionine-dependent methyltransferases"/>
    <property type="match status" value="1"/>
</dbReference>
<dbReference type="InterPro" id="IPR050320">
    <property type="entry name" value="N5-glutamine_MTase"/>
</dbReference>
<evidence type="ECO:0000256" key="3">
    <source>
        <dbReference type="ARBA" id="ARBA00022691"/>
    </source>
</evidence>
<comment type="caution">
    <text evidence="8">The sequence shown here is derived from an EMBL/GenBank/DDBJ whole genome shotgun (WGS) entry which is preliminary data.</text>
</comment>
<reference evidence="8 9" key="1">
    <citation type="submission" date="2020-04" db="EMBL/GenBank/DDBJ databases">
        <title>Rhodospirillaceae bacterium KN72 isolated from deep sea.</title>
        <authorList>
            <person name="Zhang D.-C."/>
        </authorList>
    </citation>
    <scope>NUCLEOTIDE SEQUENCE [LARGE SCALE GENOMIC DNA]</scope>
    <source>
        <strain evidence="8 9">KN72</strain>
    </source>
</reference>
<accession>A0A7Y0DY73</accession>
<keyword evidence="3 5" id="KW-0949">S-adenosyl-L-methionine</keyword>
<keyword evidence="9" id="KW-1185">Reference proteome</keyword>
<dbReference type="EC" id="2.1.1.297" evidence="5"/>
<dbReference type="AlphaFoldDB" id="A0A7Y0DY73"/>
<evidence type="ECO:0000259" key="7">
    <source>
        <dbReference type="Pfam" id="PF17827"/>
    </source>
</evidence>
<feature type="binding site" evidence="5">
    <location>
        <begin position="187"/>
        <end position="190"/>
    </location>
    <ligand>
        <name>substrate</name>
    </ligand>
</feature>
<proteinExistence type="inferred from homology"/>
<dbReference type="PANTHER" id="PTHR18895:SF74">
    <property type="entry name" value="MTRF1L RELEASE FACTOR GLUTAMINE METHYLTRANSFERASE"/>
    <property type="match status" value="1"/>
</dbReference>
<feature type="domain" description="Release factor glutamine methyltransferase N-terminal" evidence="7">
    <location>
        <begin position="7"/>
        <end position="75"/>
    </location>
</feature>
<feature type="binding site" evidence="5">
    <location>
        <position position="172"/>
    </location>
    <ligand>
        <name>S-adenosyl-L-methionine</name>
        <dbReference type="ChEBI" id="CHEBI:59789"/>
    </ligand>
</feature>
<comment type="function">
    <text evidence="5">Methylates the class 1 translation termination release factors RF1/PrfA and RF2/PrfB on the glutamine residue of the universally conserved GGQ motif.</text>
</comment>
<dbReference type="HAMAP" id="MF_02126">
    <property type="entry name" value="RF_methyltr_PrmC"/>
    <property type="match status" value="1"/>
</dbReference>
<comment type="similarity">
    <text evidence="5">Belongs to the protein N5-glutamine methyltransferase family. PrmC subfamily.</text>
</comment>
<evidence type="ECO:0000256" key="4">
    <source>
        <dbReference type="ARBA" id="ARBA00048391"/>
    </source>
</evidence>
<evidence type="ECO:0000313" key="8">
    <source>
        <dbReference type="EMBL" id="NMM43782.1"/>
    </source>
</evidence>
<organism evidence="8 9">
    <name type="scientific">Pacificispira spongiicola</name>
    <dbReference type="NCBI Taxonomy" id="2729598"/>
    <lineage>
        <taxon>Bacteria</taxon>
        <taxon>Pseudomonadati</taxon>
        <taxon>Pseudomonadota</taxon>
        <taxon>Alphaproteobacteria</taxon>
        <taxon>Rhodospirillales</taxon>
        <taxon>Rhodospirillaceae</taxon>
        <taxon>Pacificispira</taxon>
    </lineage>
</organism>
<dbReference type="Pfam" id="PF17827">
    <property type="entry name" value="PrmC_N"/>
    <property type="match status" value="1"/>
</dbReference>
<gene>
    <name evidence="5 8" type="primary">prmC</name>
    <name evidence="8" type="ORF">HH303_04795</name>
</gene>
<evidence type="ECO:0000313" key="9">
    <source>
        <dbReference type="Proteomes" id="UP000539372"/>
    </source>
</evidence>
<dbReference type="CDD" id="cd02440">
    <property type="entry name" value="AdoMet_MTases"/>
    <property type="match status" value="1"/>
</dbReference>
<dbReference type="RefSeq" id="WP_169624029.1">
    <property type="nucleotide sequence ID" value="NZ_JABBNT010000001.1"/>
</dbReference>
<feature type="binding site" evidence="5">
    <location>
        <begin position="120"/>
        <end position="124"/>
    </location>
    <ligand>
        <name>S-adenosyl-L-methionine</name>
        <dbReference type="ChEBI" id="CHEBI:59789"/>
    </ligand>
</feature>
<dbReference type="InterPro" id="IPR040758">
    <property type="entry name" value="PrmC_N"/>
</dbReference>
<feature type="binding site" evidence="5">
    <location>
        <position position="187"/>
    </location>
    <ligand>
        <name>S-adenosyl-L-methionine</name>
        <dbReference type="ChEBI" id="CHEBI:59789"/>
    </ligand>
</feature>
<dbReference type="InterPro" id="IPR007848">
    <property type="entry name" value="Small_mtfrase_dom"/>
</dbReference>
<dbReference type="InterPro" id="IPR002052">
    <property type="entry name" value="DNA_methylase_N6_adenine_CS"/>
</dbReference>
<dbReference type="PANTHER" id="PTHR18895">
    <property type="entry name" value="HEMK METHYLTRANSFERASE"/>
    <property type="match status" value="1"/>
</dbReference>
<dbReference type="InterPro" id="IPR019874">
    <property type="entry name" value="RF_methyltr_PrmC"/>
</dbReference>
<dbReference type="Gene3D" id="1.10.8.10">
    <property type="entry name" value="DNA helicase RuvA subunit, C-terminal domain"/>
    <property type="match status" value="1"/>
</dbReference>
<evidence type="ECO:0000256" key="2">
    <source>
        <dbReference type="ARBA" id="ARBA00022679"/>
    </source>
</evidence>
<dbReference type="EMBL" id="JABBNT010000001">
    <property type="protein sequence ID" value="NMM43782.1"/>
    <property type="molecule type" value="Genomic_DNA"/>
</dbReference>
<protein>
    <recommendedName>
        <fullName evidence="5">Release factor glutamine methyltransferase</fullName>
        <shortName evidence="5">RF MTase</shortName>
        <ecNumber evidence="5">2.1.1.297</ecNumber>
    </recommendedName>
    <alternativeName>
        <fullName evidence="5">N5-glutamine methyltransferase PrmC</fullName>
    </alternativeName>
    <alternativeName>
        <fullName evidence="5">Protein-(glutamine-N5) MTase PrmC</fullName>
    </alternativeName>
    <alternativeName>
        <fullName evidence="5">Protein-glutamine N-methyltransferase PrmC</fullName>
    </alternativeName>
</protein>
<dbReference type="InterPro" id="IPR029063">
    <property type="entry name" value="SAM-dependent_MTases_sf"/>
</dbReference>
<dbReference type="NCBIfam" id="TIGR00536">
    <property type="entry name" value="hemK_fam"/>
    <property type="match status" value="1"/>
</dbReference>
<dbReference type="Proteomes" id="UP000539372">
    <property type="component" value="Unassembled WGS sequence"/>
</dbReference>
<sequence length="285" mass="30871">MSDTVGDLLQEVTDALRAAGIENAHWEARYLLQDAIGLTPTDFVLGTGQRPAECDRVRDWVRRRVAGEPLSRIAGTRCFRGLDFQLSPGTLDPRDDSEVLVDACLSELPEQDTARIADIGTGTGCLLLSILAERPKVSGLGIDLSPDAAATARRNAAALGLSGRAYFAVGSWTAALPETGFDLILSNPPYIRRDVIPTLDVSVREYDPILALDGGDDGLDAYRALARDMRRILKPGGWLAVEIGWDQGESVQTLLMRAGFAQMRLIRDAGDRDRVVMVRNPALSG</sequence>
<evidence type="ECO:0000256" key="5">
    <source>
        <dbReference type="HAMAP-Rule" id="MF_02126"/>
    </source>
</evidence>